<gene>
    <name evidence="3" type="ORF">AJ80_03842</name>
</gene>
<reference evidence="3 4" key="1">
    <citation type="submission" date="2017-10" db="EMBL/GenBank/DDBJ databases">
        <title>Comparative genomics in systemic dimorphic fungi from Ajellomycetaceae.</title>
        <authorList>
            <person name="Munoz J.F."/>
            <person name="Mcewen J.G."/>
            <person name="Clay O.K."/>
            <person name="Cuomo C.A."/>
        </authorList>
    </citation>
    <scope>NUCLEOTIDE SEQUENCE [LARGE SCALE GENOMIC DNA]</scope>
    <source>
        <strain evidence="3 4">UAMH7299</strain>
    </source>
</reference>
<dbReference type="AlphaFoldDB" id="A0A2B7YGF6"/>
<dbReference type="OrthoDB" id="437457at2759"/>
<protein>
    <recommendedName>
        <fullName evidence="2">Phospholipase/carboxylesterase/thioesterase domain-containing protein</fullName>
    </recommendedName>
</protein>
<dbReference type="EMBL" id="PDNA01000045">
    <property type="protein sequence ID" value="PGH19687.1"/>
    <property type="molecule type" value="Genomic_DNA"/>
</dbReference>
<organism evidence="3 4">
    <name type="scientific">Polytolypa hystricis (strain UAMH7299)</name>
    <dbReference type="NCBI Taxonomy" id="1447883"/>
    <lineage>
        <taxon>Eukaryota</taxon>
        <taxon>Fungi</taxon>
        <taxon>Dikarya</taxon>
        <taxon>Ascomycota</taxon>
        <taxon>Pezizomycotina</taxon>
        <taxon>Eurotiomycetes</taxon>
        <taxon>Eurotiomycetidae</taxon>
        <taxon>Onygenales</taxon>
        <taxon>Onygenales incertae sedis</taxon>
        <taxon>Polytolypa</taxon>
    </lineage>
</organism>
<dbReference type="STRING" id="1447883.A0A2B7YGF6"/>
<keyword evidence="4" id="KW-1185">Reference proteome</keyword>
<evidence type="ECO:0000313" key="3">
    <source>
        <dbReference type="EMBL" id="PGH19687.1"/>
    </source>
</evidence>
<evidence type="ECO:0000256" key="1">
    <source>
        <dbReference type="ARBA" id="ARBA00006499"/>
    </source>
</evidence>
<dbReference type="Gene3D" id="3.40.50.1820">
    <property type="entry name" value="alpha/beta hydrolase"/>
    <property type="match status" value="1"/>
</dbReference>
<dbReference type="GO" id="GO:0005737">
    <property type="term" value="C:cytoplasm"/>
    <property type="evidence" value="ECO:0007669"/>
    <property type="project" value="TreeGrafter"/>
</dbReference>
<feature type="domain" description="Phospholipase/carboxylesterase/thioesterase" evidence="2">
    <location>
        <begin position="29"/>
        <end position="171"/>
    </location>
</feature>
<dbReference type="GO" id="GO:0052689">
    <property type="term" value="F:carboxylic ester hydrolase activity"/>
    <property type="evidence" value="ECO:0007669"/>
    <property type="project" value="TreeGrafter"/>
</dbReference>
<dbReference type="PANTHER" id="PTHR10655:SF67">
    <property type="entry name" value="PHOSPHOLIPASE_CARBOXYLESTERASE SUPERFAMILY (AFU_ORTHOLOGUE AFUA_5G09340)"/>
    <property type="match status" value="1"/>
</dbReference>
<evidence type="ECO:0000259" key="2">
    <source>
        <dbReference type="Pfam" id="PF02230"/>
    </source>
</evidence>
<dbReference type="GO" id="GO:0008474">
    <property type="term" value="F:palmitoyl-(protein) hydrolase activity"/>
    <property type="evidence" value="ECO:0007669"/>
    <property type="project" value="TreeGrafter"/>
</dbReference>
<dbReference type="Proteomes" id="UP000224634">
    <property type="component" value="Unassembled WGS sequence"/>
</dbReference>
<comment type="similarity">
    <text evidence="1">Belongs to the AB hydrolase superfamily. AB hydrolase 2 family.</text>
</comment>
<sequence>MPPIPQKSDFPSTLTLSITPPPAAPSTPRSSNILLLLHGLGDTLDPFTSFATALHLPETTCITLQAPHPLPFDMPGFHWGDDIQFQPENLDPDPGFARATAMVVSVVIGDVLVGKLGYRIRQIMVLGYGQGASVALSVGMEVRRKFDGQEGELGGIIALGGVVPLSAVRESAAGGGGATAGAKSRTPVLLVGGEGRESEVHEAGVQRTKGEFKFVEVVKWRGRRGDGMPRNREEMLPIMQFFARRLRSRSGVPEGSVEIS</sequence>
<comment type="caution">
    <text evidence="3">The sequence shown here is derived from an EMBL/GenBank/DDBJ whole genome shotgun (WGS) entry which is preliminary data.</text>
</comment>
<dbReference type="InterPro" id="IPR029058">
    <property type="entry name" value="AB_hydrolase_fold"/>
</dbReference>
<dbReference type="SUPFAM" id="SSF53474">
    <property type="entry name" value="alpha/beta-Hydrolases"/>
    <property type="match status" value="1"/>
</dbReference>
<accession>A0A2B7YGF6</accession>
<name>A0A2B7YGF6_POLH7</name>
<dbReference type="PANTHER" id="PTHR10655">
    <property type="entry name" value="LYSOPHOSPHOLIPASE-RELATED"/>
    <property type="match status" value="1"/>
</dbReference>
<dbReference type="InterPro" id="IPR003140">
    <property type="entry name" value="PLipase/COase/thioEstase"/>
</dbReference>
<dbReference type="InterPro" id="IPR050565">
    <property type="entry name" value="LYPA1-2/EST-like"/>
</dbReference>
<dbReference type="Pfam" id="PF02230">
    <property type="entry name" value="Abhydrolase_2"/>
    <property type="match status" value="1"/>
</dbReference>
<proteinExistence type="inferred from homology"/>
<evidence type="ECO:0000313" key="4">
    <source>
        <dbReference type="Proteomes" id="UP000224634"/>
    </source>
</evidence>